<sequence length="131" mass="15460">MRSWNSTHGKLRITKMSEKKVCLGEAIYEELQHNDYLEKLSVILDNQYFNCLNGEPFSLTRKQISHLLRFADLLSKSFNKQGSINQKVRAREIMDKMLKLYPTRPDIRYVANSVYKHAGYNKRLEVFVDED</sequence>
<protein>
    <submittedName>
        <fullName evidence="1">Uncharacterized protein</fullName>
    </submittedName>
</protein>
<dbReference type="AlphaFoldDB" id="C7XUV1"/>
<reference evidence="1 2" key="1">
    <citation type="submission" date="2009-06" db="EMBL/GenBank/DDBJ databases">
        <title>The Genome Sequence of Lactobacillus coleohominis strain 101-4-CHN.</title>
        <authorList>
            <consortium name="The Broad Institute Genome Sequencing Platform"/>
            <person name="Ward D."/>
            <person name="Young S.K."/>
            <person name="Zeng Q."/>
            <person name="Koehrsen M."/>
            <person name="Alvarado L."/>
            <person name="Berlin A."/>
            <person name="Borenstein D."/>
            <person name="Chen Z."/>
            <person name="Engels R."/>
            <person name="Freedman E."/>
            <person name="Gellesch M."/>
            <person name="Goldberg J."/>
            <person name="Griggs A."/>
            <person name="Gujja S."/>
            <person name="Heiman D."/>
            <person name="Hepburn T."/>
            <person name="Howarth C."/>
            <person name="Jen D."/>
            <person name="Larson L."/>
            <person name="Lewis B."/>
            <person name="Mehta T."/>
            <person name="Park D."/>
            <person name="Pearson M."/>
            <person name="Roberts A."/>
            <person name="Saif S."/>
            <person name="Shea T."/>
            <person name="Shenoy N."/>
            <person name="Sisk P."/>
            <person name="Stolte C."/>
            <person name="Sykes S."/>
            <person name="Walk T."/>
            <person name="White J."/>
            <person name="Yandava C."/>
            <person name="Liu Y."/>
            <person name="Xu Q."/>
            <person name="Lander E."/>
            <person name="Nusbaum C."/>
            <person name="Galagan J."/>
            <person name="Birren B."/>
        </authorList>
    </citation>
    <scope>NUCLEOTIDE SEQUENCE [LARGE SCALE GENOMIC DNA]</scope>
    <source>
        <strain evidence="1 2">101-4-CHN</strain>
    </source>
</reference>
<evidence type="ECO:0000313" key="2">
    <source>
        <dbReference type="Proteomes" id="UP000003987"/>
    </source>
</evidence>
<dbReference type="HOGENOM" id="CLU_1967768_0_0_9"/>
<gene>
    <name evidence="1" type="ORF">HMPREF0501_00467</name>
</gene>
<keyword evidence="2" id="KW-1185">Reference proteome</keyword>
<name>C7XUV1_9LACO</name>
<evidence type="ECO:0000313" key="1">
    <source>
        <dbReference type="EMBL" id="EEU31062.1"/>
    </source>
</evidence>
<accession>C7XUV1</accession>
<dbReference type="Proteomes" id="UP000003987">
    <property type="component" value="Unassembled WGS sequence"/>
</dbReference>
<dbReference type="EMBL" id="GG698802">
    <property type="protein sequence ID" value="EEU31062.1"/>
    <property type="molecule type" value="Genomic_DNA"/>
</dbReference>
<dbReference type="STRING" id="575594.HMPREF0501_00467"/>
<proteinExistence type="predicted"/>
<organism evidence="1 2">
    <name type="scientific">Limosilactobacillus coleohominis 101-4-CHN</name>
    <dbReference type="NCBI Taxonomy" id="575594"/>
    <lineage>
        <taxon>Bacteria</taxon>
        <taxon>Bacillati</taxon>
        <taxon>Bacillota</taxon>
        <taxon>Bacilli</taxon>
        <taxon>Lactobacillales</taxon>
        <taxon>Lactobacillaceae</taxon>
        <taxon>Limosilactobacillus</taxon>
    </lineage>
</organism>